<feature type="transmembrane region" description="Helical" evidence="12">
    <location>
        <begin position="330"/>
        <end position="358"/>
    </location>
</feature>
<evidence type="ECO:0000256" key="1">
    <source>
        <dbReference type="ARBA" id="ARBA00004653"/>
    </source>
</evidence>
<feature type="transmembrane region" description="Helical" evidence="12">
    <location>
        <begin position="146"/>
        <end position="164"/>
    </location>
</feature>
<dbReference type="EMBL" id="JAHDYR010000009">
    <property type="protein sequence ID" value="KAG9395668.1"/>
    <property type="molecule type" value="Genomic_DNA"/>
</dbReference>
<comment type="similarity">
    <text evidence="11">Belongs to the monovalent cation:proton antiporter 1 (CPA1) transporter (TC 2.A.36) family.</text>
</comment>
<evidence type="ECO:0000256" key="10">
    <source>
        <dbReference type="ARBA" id="ARBA00023201"/>
    </source>
</evidence>
<dbReference type="GO" id="GO:0051453">
    <property type="term" value="P:regulation of intracellular pH"/>
    <property type="evidence" value="ECO:0007669"/>
    <property type="project" value="TreeGrafter"/>
</dbReference>
<name>A0A8J6AW52_9EUKA</name>
<dbReference type="InterPro" id="IPR004709">
    <property type="entry name" value="NaH_exchanger"/>
</dbReference>
<accession>A0A8J6AW52</accession>
<keyword evidence="4 11" id="KW-0812">Transmembrane</keyword>
<reference evidence="14" key="1">
    <citation type="submission" date="2021-05" db="EMBL/GenBank/DDBJ databases">
        <title>A free-living protist that lacks canonical eukaryotic 1 DNA replication and segregation systems.</title>
        <authorList>
            <person name="Salas-Leiva D.E."/>
            <person name="Tromer E.C."/>
            <person name="Curtis B.A."/>
            <person name="Jerlstrom-Hultqvist J."/>
            <person name="Kolisko M."/>
            <person name="Yi Z."/>
            <person name="Salas-Leiva J.S."/>
            <person name="Gallot-Lavallee L."/>
            <person name="Kops G.J.P.L."/>
            <person name="Archibald J.M."/>
            <person name="Simpson A.G.B."/>
            <person name="Roger A.J."/>
        </authorList>
    </citation>
    <scope>NUCLEOTIDE SEQUENCE</scope>
    <source>
        <strain evidence="14">BICM</strain>
    </source>
</reference>
<dbReference type="InterPro" id="IPR018422">
    <property type="entry name" value="Cation/H_exchanger_CPA1"/>
</dbReference>
<dbReference type="NCBIfam" id="TIGR00840">
    <property type="entry name" value="b_cpa1"/>
    <property type="match status" value="1"/>
</dbReference>
<comment type="caution">
    <text evidence="14">The sequence shown here is derived from an EMBL/GenBank/DDBJ whole genome shotgun (WGS) entry which is preliminary data.</text>
</comment>
<evidence type="ECO:0000256" key="12">
    <source>
        <dbReference type="SAM" id="Phobius"/>
    </source>
</evidence>
<keyword evidence="7" id="KW-0915">Sodium</keyword>
<feature type="transmembrane region" description="Helical" evidence="12">
    <location>
        <begin position="207"/>
        <end position="235"/>
    </location>
</feature>
<dbReference type="AlphaFoldDB" id="A0A8J6AW52"/>
<feature type="transmembrane region" description="Helical" evidence="12">
    <location>
        <begin position="395"/>
        <end position="419"/>
    </location>
</feature>
<dbReference type="OrthoDB" id="196264at2759"/>
<keyword evidence="15" id="KW-1185">Reference proteome</keyword>
<evidence type="ECO:0000256" key="9">
    <source>
        <dbReference type="ARBA" id="ARBA00023136"/>
    </source>
</evidence>
<sequence length="584" mass="63432">MSEDEHVFESTLLTLFSACIIVLCFIVYFLETFKLHFIPESIVTIGLGALLSGVMKLSTSAGVHSEGSSYFDALHFNSELFFLILLPPIMFEGGYSLDKVHFFRNIVSIIVFAVFGTIISTFIVGVGLALLGHFGIITGVSFIDNMIYGALISAVDPVATLAIFNALHVSPMLHMMVFGESVLNDAVSIVLFRTFTNFKSTPFSAAVLVLAMGQFLIISVGSVLLGTVVGLANAFLFRVLDFSHRPILEVVLVISIAYMSYFISEALDLSGIMTILMISIIANHYTSYSMSDSSKKTLAEVSQALSFVCESAVFAYLGASVFAFEHTFSITYVVATIALCMIGRAANVFPLTALLNLFRTYRTPQKFQFIQFWSGLRGAVAFALVLSITGSSANMLVTTTLTVVLFTVIIFGGSTLPMLKVLKVHDVKTEPKEKLYETILRSNKRVSAYLARLGLLSQQSLMRNAASGVQPDEFKSSFETFDERYMQPLFRKSTPLGPALSAIVNRMARRRLQAAPSVAKRGVPSIDVVGGDILGDGDQYGPISGEGGAVELEAEAGAKFMPHGAPPLIQESSGDFADIKFDLE</sequence>
<feature type="transmembrane region" description="Helical" evidence="12">
    <location>
        <begin position="247"/>
        <end position="263"/>
    </location>
</feature>
<feature type="transmembrane region" description="Helical" evidence="12">
    <location>
        <begin position="12"/>
        <end position="30"/>
    </location>
</feature>
<evidence type="ECO:0000256" key="7">
    <source>
        <dbReference type="ARBA" id="ARBA00023053"/>
    </source>
</evidence>
<comment type="subcellular location">
    <subcellularLocation>
        <location evidence="1">Golgi apparatus membrane</location>
        <topology evidence="1">Multi-pass membrane protein</topology>
    </subcellularLocation>
</comment>
<evidence type="ECO:0000256" key="2">
    <source>
        <dbReference type="ARBA" id="ARBA00022448"/>
    </source>
</evidence>
<evidence type="ECO:0000256" key="8">
    <source>
        <dbReference type="ARBA" id="ARBA00023065"/>
    </source>
</evidence>
<dbReference type="GO" id="GO:0098719">
    <property type="term" value="P:sodium ion import across plasma membrane"/>
    <property type="evidence" value="ECO:0007669"/>
    <property type="project" value="TreeGrafter"/>
</dbReference>
<dbReference type="InterPro" id="IPR006153">
    <property type="entry name" value="Cation/H_exchanger_TM"/>
</dbReference>
<evidence type="ECO:0000256" key="11">
    <source>
        <dbReference type="RuleBase" id="RU003722"/>
    </source>
</evidence>
<feature type="transmembrane region" description="Helical" evidence="12">
    <location>
        <begin position="109"/>
        <end position="134"/>
    </location>
</feature>
<protein>
    <recommendedName>
        <fullName evidence="11">Sodium/hydrogen exchanger</fullName>
    </recommendedName>
</protein>
<evidence type="ECO:0000256" key="3">
    <source>
        <dbReference type="ARBA" id="ARBA00022449"/>
    </source>
</evidence>
<dbReference type="GO" id="GO:0000139">
    <property type="term" value="C:Golgi membrane"/>
    <property type="evidence" value="ECO:0007669"/>
    <property type="project" value="UniProtKB-SubCell"/>
</dbReference>
<dbReference type="GO" id="GO:0015385">
    <property type="term" value="F:sodium:proton antiporter activity"/>
    <property type="evidence" value="ECO:0007669"/>
    <property type="project" value="InterPro"/>
</dbReference>
<evidence type="ECO:0000256" key="5">
    <source>
        <dbReference type="ARBA" id="ARBA00022989"/>
    </source>
</evidence>
<gene>
    <name evidence="14" type="ORF">J8273_2872</name>
</gene>
<feature type="transmembrane region" description="Helical" evidence="12">
    <location>
        <begin position="307"/>
        <end position="324"/>
    </location>
</feature>
<keyword evidence="3 11" id="KW-0050">Antiport</keyword>
<evidence type="ECO:0000256" key="6">
    <source>
        <dbReference type="ARBA" id="ARBA00023034"/>
    </source>
</evidence>
<evidence type="ECO:0000259" key="13">
    <source>
        <dbReference type="Pfam" id="PF00999"/>
    </source>
</evidence>
<dbReference type="Proteomes" id="UP000717585">
    <property type="component" value="Unassembled WGS sequence"/>
</dbReference>
<dbReference type="PRINTS" id="PR01084">
    <property type="entry name" value="NAHEXCHNGR"/>
</dbReference>
<keyword evidence="2 11" id="KW-0813">Transport</keyword>
<dbReference type="PANTHER" id="PTHR10110:SF191">
    <property type="entry name" value="SODIUM_HYDROGEN EXCHANGER 8"/>
    <property type="match status" value="1"/>
</dbReference>
<feature type="transmembrane region" description="Helical" evidence="12">
    <location>
        <begin position="370"/>
        <end position="389"/>
    </location>
</feature>
<dbReference type="Pfam" id="PF00999">
    <property type="entry name" value="Na_H_Exchanger"/>
    <property type="match status" value="1"/>
</dbReference>
<evidence type="ECO:0000313" key="14">
    <source>
        <dbReference type="EMBL" id="KAG9395668.1"/>
    </source>
</evidence>
<feature type="domain" description="Cation/H+ exchanger transmembrane" evidence="13">
    <location>
        <begin position="22"/>
        <end position="420"/>
    </location>
</feature>
<proteinExistence type="inferred from homology"/>
<dbReference type="GO" id="GO:0015386">
    <property type="term" value="F:potassium:proton antiporter activity"/>
    <property type="evidence" value="ECO:0007669"/>
    <property type="project" value="TreeGrafter"/>
</dbReference>
<keyword evidence="10 11" id="KW-0739">Sodium transport</keyword>
<keyword evidence="5 12" id="KW-1133">Transmembrane helix</keyword>
<evidence type="ECO:0000313" key="15">
    <source>
        <dbReference type="Proteomes" id="UP000717585"/>
    </source>
</evidence>
<keyword evidence="8 11" id="KW-0406">Ion transport</keyword>
<dbReference type="GO" id="GO:0005886">
    <property type="term" value="C:plasma membrane"/>
    <property type="evidence" value="ECO:0007669"/>
    <property type="project" value="TreeGrafter"/>
</dbReference>
<evidence type="ECO:0000256" key="4">
    <source>
        <dbReference type="ARBA" id="ARBA00022692"/>
    </source>
</evidence>
<keyword evidence="6" id="KW-0333">Golgi apparatus</keyword>
<keyword evidence="9 12" id="KW-0472">Membrane</keyword>
<feature type="transmembrane region" description="Helical" evidence="12">
    <location>
        <begin position="80"/>
        <end position="97"/>
    </location>
</feature>
<dbReference type="PANTHER" id="PTHR10110">
    <property type="entry name" value="SODIUM/HYDROGEN EXCHANGER"/>
    <property type="match status" value="1"/>
</dbReference>
<dbReference type="Gene3D" id="6.10.140.1330">
    <property type="match status" value="1"/>
</dbReference>
<organism evidence="14 15">
    <name type="scientific">Carpediemonas membranifera</name>
    <dbReference type="NCBI Taxonomy" id="201153"/>
    <lineage>
        <taxon>Eukaryota</taxon>
        <taxon>Metamonada</taxon>
        <taxon>Carpediemonas-like organisms</taxon>
        <taxon>Carpediemonas</taxon>
    </lineage>
</organism>